<name>A0A2S7IHT0_9BACT</name>
<dbReference type="EMBL" id="PTRA01000004">
    <property type="protein sequence ID" value="PQA55640.1"/>
    <property type="molecule type" value="Genomic_DNA"/>
</dbReference>
<dbReference type="PROSITE" id="PS51257">
    <property type="entry name" value="PROKAR_LIPOPROTEIN"/>
    <property type="match status" value="1"/>
</dbReference>
<evidence type="ECO:0000313" key="2">
    <source>
        <dbReference type="Proteomes" id="UP000239590"/>
    </source>
</evidence>
<evidence type="ECO:0000313" key="1">
    <source>
        <dbReference type="EMBL" id="PQA55640.1"/>
    </source>
</evidence>
<accession>A0A2S7IHT0</accession>
<dbReference type="InterPro" id="IPR041662">
    <property type="entry name" value="SusD-like_2"/>
</dbReference>
<proteinExistence type="predicted"/>
<dbReference type="AlphaFoldDB" id="A0A2S7IHT0"/>
<comment type="caution">
    <text evidence="1">The sequence shown here is derived from an EMBL/GenBank/DDBJ whole genome shotgun (WGS) entry which is preliminary data.</text>
</comment>
<dbReference type="Gene3D" id="1.25.40.390">
    <property type="match status" value="1"/>
</dbReference>
<gene>
    <name evidence="1" type="ORF">C5O19_19715</name>
</gene>
<keyword evidence="1" id="KW-0449">Lipoprotein</keyword>
<sequence>MNGTHRPISFLVAFVLILTTSACKKFVDINGDPNNPTEPNLSLLLSGTQVSIAGNFTGINSGGSAVVQHWGSGNLNRWDQSGGTFSSSWSGFYTGAIPDLETIIKTGTEQQQWGYVSIAKLQKAYLYSIMVDVWGDIPYTQAGGSYTDPVFDKGQDIYNSLFTLIDEALADMEKGFTVTSSADLFYQGSKERWQRMAYSLKLKMFNQIRLVDPARAEQGIRTLLSSGVPLMTENAHDFTFRYGSNVTPNSRHPWYINSYNTSRSGYMSMTLINRLKQQDDPRLRYYIFRMRSNAGLANATNGDGYYGRYPGDGAASPADHSTRAISGIYPAAGLYDNGTIATLTSANQLLNNEGASAGTTANSFRIALFTSGDGTGAGILPLITNAMVNFIRAEAALTLNTGEDARKLLLDAVTAQLTSVSTLSASNKGNAIPAATITGFITRLGQQYDAADAAGKMQLLMMQKWIALYGNGVEAYNDYRRTGLPQLEDLVSPLDTFPFRFYYSETEMTSNASVIANRDAVQRAQQLTPVFWDK</sequence>
<dbReference type="InterPro" id="IPR011990">
    <property type="entry name" value="TPR-like_helical_dom_sf"/>
</dbReference>
<protein>
    <submittedName>
        <fullName evidence="1">SusD/RagB family nutrient-binding outer membrane lipoprotein</fullName>
    </submittedName>
</protein>
<dbReference type="SUPFAM" id="SSF48452">
    <property type="entry name" value="TPR-like"/>
    <property type="match status" value="1"/>
</dbReference>
<dbReference type="Pfam" id="PF12771">
    <property type="entry name" value="SusD-like_2"/>
    <property type="match status" value="1"/>
</dbReference>
<organism evidence="1 2">
    <name type="scientific">Siphonobacter curvatus</name>
    <dbReference type="NCBI Taxonomy" id="2094562"/>
    <lineage>
        <taxon>Bacteria</taxon>
        <taxon>Pseudomonadati</taxon>
        <taxon>Bacteroidota</taxon>
        <taxon>Cytophagia</taxon>
        <taxon>Cytophagales</taxon>
        <taxon>Cytophagaceae</taxon>
        <taxon>Siphonobacter</taxon>
    </lineage>
</organism>
<reference evidence="2" key="1">
    <citation type="submission" date="2018-02" db="EMBL/GenBank/DDBJ databases">
        <title>Genome sequencing of Solimonas sp. HR-BB.</title>
        <authorList>
            <person name="Lee Y."/>
            <person name="Jeon C.O."/>
        </authorList>
    </citation>
    <scope>NUCLEOTIDE SEQUENCE [LARGE SCALE GENOMIC DNA]</scope>
    <source>
        <strain evidence="2">HR-U</strain>
    </source>
</reference>
<dbReference type="RefSeq" id="WP_104715101.1">
    <property type="nucleotide sequence ID" value="NZ_PTRA01000004.1"/>
</dbReference>
<keyword evidence="2" id="KW-1185">Reference proteome</keyword>
<dbReference type="Proteomes" id="UP000239590">
    <property type="component" value="Unassembled WGS sequence"/>
</dbReference>
<dbReference type="OrthoDB" id="973072at2"/>